<reference evidence="1 2" key="1">
    <citation type="submission" date="2020-11" db="EMBL/GenBank/DDBJ databases">
        <title>Vibrio nitrifigilis sp. nov., a marine nitrogen-fixing bacterium isolated from the lagoon sediment of an islet inside an atoll.</title>
        <authorList>
            <person name="Wang L.-T."/>
            <person name="Shieh W.Y."/>
        </authorList>
    </citation>
    <scope>NUCLEOTIDE SEQUENCE [LARGE SCALE GENOMIC DNA]</scope>
    <source>
        <strain evidence="1 2">NFV-1</strain>
    </source>
</reference>
<gene>
    <name evidence="1" type="ORF">I1A42_19690</name>
</gene>
<name>A0ABS0GJR5_9VIBR</name>
<accession>A0ABS0GJR5</accession>
<organism evidence="1 2">
    <name type="scientific">Vibrio nitrifigilis</name>
    <dbReference type="NCBI Taxonomy" id="2789781"/>
    <lineage>
        <taxon>Bacteria</taxon>
        <taxon>Pseudomonadati</taxon>
        <taxon>Pseudomonadota</taxon>
        <taxon>Gammaproteobacteria</taxon>
        <taxon>Vibrionales</taxon>
        <taxon>Vibrionaceae</taxon>
        <taxon>Vibrio</taxon>
    </lineage>
</organism>
<proteinExistence type="predicted"/>
<evidence type="ECO:0000313" key="2">
    <source>
        <dbReference type="Proteomes" id="UP000597206"/>
    </source>
</evidence>
<protein>
    <submittedName>
        <fullName evidence="1">Uncharacterized protein</fullName>
    </submittedName>
</protein>
<dbReference type="RefSeq" id="WP_161158630.1">
    <property type="nucleotide sequence ID" value="NZ_JADPMR010000004.1"/>
</dbReference>
<keyword evidence="2" id="KW-1185">Reference proteome</keyword>
<dbReference type="Proteomes" id="UP000597206">
    <property type="component" value="Unassembled WGS sequence"/>
</dbReference>
<comment type="caution">
    <text evidence="1">The sequence shown here is derived from an EMBL/GenBank/DDBJ whole genome shotgun (WGS) entry which is preliminary data.</text>
</comment>
<dbReference type="EMBL" id="JADPMR010000004">
    <property type="protein sequence ID" value="MBF9002702.1"/>
    <property type="molecule type" value="Genomic_DNA"/>
</dbReference>
<evidence type="ECO:0000313" key="1">
    <source>
        <dbReference type="EMBL" id="MBF9002702.1"/>
    </source>
</evidence>
<sequence>MSLLLNKAQQIRLIKRVLFNVKYSQVKWLGAAVQVESATLFAVLPTSSNFSYGE</sequence>